<name>M6CX10_9LEPT</name>
<evidence type="ECO:0000313" key="1">
    <source>
        <dbReference type="EMBL" id="EMJ95026.1"/>
    </source>
</evidence>
<dbReference type="EMBL" id="ANIK01000042">
    <property type="protein sequence ID" value="EMJ95026.1"/>
    <property type="molecule type" value="Genomic_DNA"/>
</dbReference>
<dbReference type="Proteomes" id="UP000011988">
    <property type="component" value="Unassembled WGS sequence"/>
</dbReference>
<reference evidence="1 2" key="1">
    <citation type="submission" date="2013-01" db="EMBL/GenBank/DDBJ databases">
        <authorList>
            <person name="Harkins D.M."/>
            <person name="Durkin A.S."/>
            <person name="Brinkac L.M."/>
            <person name="Haft D.H."/>
            <person name="Selengut J.D."/>
            <person name="Sanka R."/>
            <person name="DePew J."/>
            <person name="Purushe J."/>
            <person name="Galloway R.L."/>
            <person name="Vinetz J.M."/>
            <person name="Sutton G.G."/>
            <person name="Nierman W.C."/>
            <person name="Fouts D.E."/>
        </authorList>
    </citation>
    <scope>NUCLEOTIDE SEQUENCE [LARGE SCALE GENOMIC DNA]</scope>
    <source>
        <strain evidence="1 2">79601</strain>
    </source>
</reference>
<dbReference type="AlphaFoldDB" id="M6CX10"/>
<accession>M6CX10</accession>
<organism evidence="1 2">
    <name type="scientific">Leptospira alstonii serovar Sichuan str. 79601</name>
    <dbReference type="NCBI Taxonomy" id="1218565"/>
    <lineage>
        <taxon>Bacteria</taxon>
        <taxon>Pseudomonadati</taxon>
        <taxon>Spirochaetota</taxon>
        <taxon>Spirochaetia</taxon>
        <taxon>Leptospirales</taxon>
        <taxon>Leptospiraceae</taxon>
        <taxon>Leptospira</taxon>
    </lineage>
</organism>
<gene>
    <name evidence="1" type="ORF">LEP1GSC194_2339</name>
</gene>
<evidence type="ECO:0000313" key="2">
    <source>
        <dbReference type="Proteomes" id="UP000011988"/>
    </source>
</evidence>
<proteinExistence type="predicted"/>
<sequence>MSNFKNFRDILNTKRISGIYKGIFLNPLKECSFLYDERKRMNYSFSFLLFLSEKFQTH</sequence>
<comment type="caution">
    <text evidence="1">The sequence shown here is derived from an EMBL/GenBank/DDBJ whole genome shotgun (WGS) entry which is preliminary data.</text>
</comment>
<protein>
    <submittedName>
        <fullName evidence="1">Uncharacterized protein</fullName>
    </submittedName>
</protein>
<dbReference type="PATRIC" id="fig|1218565.3.peg.2137"/>